<dbReference type="Gene3D" id="2.40.100.10">
    <property type="entry name" value="Cyclophilin-like"/>
    <property type="match status" value="1"/>
</dbReference>
<name>A0A9P6AU44_9AGAM</name>
<evidence type="ECO:0000313" key="1">
    <source>
        <dbReference type="EMBL" id="KAF9511992.1"/>
    </source>
</evidence>
<dbReference type="SUPFAM" id="SSF50891">
    <property type="entry name" value="Cyclophilin-like"/>
    <property type="match status" value="1"/>
</dbReference>
<keyword evidence="2" id="KW-1185">Reference proteome</keyword>
<reference evidence="1" key="1">
    <citation type="journal article" date="2020" name="Nat. Commun.">
        <title>Large-scale genome sequencing of mycorrhizal fungi provides insights into the early evolution of symbiotic traits.</title>
        <authorList>
            <person name="Miyauchi S."/>
            <person name="Kiss E."/>
            <person name="Kuo A."/>
            <person name="Drula E."/>
            <person name="Kohler A."/>
            <person name="Sanchez-Garcia M."/>
            <person name="Morin E."/>
            <person name="Andreopoulos B."/>
            <person name="Barry K.W."/>
            <person name="Bonito G."/>
            <person name="Buee M."/>
            <person name="Carver A."/>
            <person name="Chen C."/>
            <person name="Cichocki N."/>
            <person name="Clum A."/>
            <person name="Culley D."/>
            <person name="Crous P.W."/>
            <person name="Fauchery L."/>
            <person name="Girlanda M."/>
            <person name="Hayes R.D."/>
            <person name="Keri Z."/>
            <person name="LaButti K."/>
            <person name="Lipzen A."/>
            <person name="Lombard V."/>
            <person name="Magnuson J."/>
            <person name="Maillard F."/>
            <person name="Murat C."/>
            <person name="Nolan M."/>
            <person name="Ohm R.A."/>
            <person name="Pangilinan J."/>
            <person name="Pereira M.F."/>
            <person name="Perotto S."/>
            <person name="Peter M."/>
            <person name="Pfister S."/>
            <person name="Riley R."/>
            <person name="Sitrit Y."/>
            <person name="Stielow J.B."/>
            <person name="Szollosi G."/>
            <person name="Zifcakova L."/>
            <person name="Stursova M."/>
            <person name="Spatafora J.W."/>
            <person name="Tedersoo L."/>
            <person name="Vaario L.M."/>
            <person name="Yamada A."/>
            <person name="Yan M."/>
            <person name="Wang P."/>
            <person name="Xu J."/>
            <person name="Bruns T."/>
            <person name="Baldrian P."/>
            <person name="Vilgalys R."/>
            <person name="Dunand C."/>
            <person name="Henrissat B."/>
            <person name="Grigoriev I.V."/>
            <person name="Hibbett D."/>
            <person name="Nagy L.G."/>
            <person name="Martin F.M."/>
        </authorList>
    </citation>
    <scope>NUCLEOTIDE SEQUENCE</scope>
    <source>
        <strain evidence="1">UP504</strain>
    </source>
</reference>
<protein>
    <recommendedName>
        <fullName evidence="3">PPIase cyclophilin-type domain-containing protein</fullName>
    </recommendedName>
</protein>
<organism evidence="1 2">
    <name type="scientific">Hydnum rufescens UP504</name>
    <dbReference type="NCBI Taxonomy" id="1448309"/>
    <lineage>
        <taxon>Eukaryota</taxon>
        <taxon>Fungi</taxon>
        <taxon>Dikarya</taxon>
        <taxon>Basidiomycota</taxon>
        <taxon>Agaricomycotina</taxon>
        <taxon>Agaricomycetes</taxon>
        <taxon>Cantharellales</taxon>
        <taxon>Hydnaceae</taxon>
        <taxon>Hydnum</taxon>
    </lineage>
</organism>
<dbReference type="EMBL" id="MU128993">
    <property type="protein sequence ID" value="KAF9511992.1"/>
    <property type="molecule type" value="Genomic_DNA"/>
</dbReference>
<dbReference type="AlphaFoldDB" id="A0A9P6AU44"/>
<evidence type="ECO:0008006" key="3">
    <source>
        <dbReference type="Google" id="ProtNLM"/>
    </source>
</evidence>
<proteinExistence type="predicted"/>
<comment type="caution">
    <text evidence="1">The sequence shown here is derived from an EMBL/GenBank/DDBJ whole genome shotgun (WGS) entry which is preliminary data.</text>
</comment>
<evidence type="ECO:0000313" key="2">
    <source>
        <dbReference type="Proteomes" id="UP000886523"/>
    </source>
</evidence>
<sequence length="130" mass="14487">MLPLRTLIPTFELHSILPYIQLSLLLVFSNCIMPAYSRLVYLDIAVNGIGQGRLEIELYPTSDGDMASHFLAICANYLNFNYTGTRFFCVIPGEALWGGTLGTMVQETMLAFPPECNPRILPCAWLVLAI</sequence>
<dbReference type="InterPro" id="IPR029000">
    <property type="entry name" value="Cyclophilin-like_dom_sf"/>
</dbReference>
<dbReference type="Proteomes" id="UP000886523">
    <property type="component" value="Unassembled WGS sequence"/>
</dbReference>
<gene>
    <name evidence="1" type="ORF">BS47DRAFT_1486603</name>
</gene>
<accession>A0A9P6AU44</accession>